<dbReference type="InterPro" id="IPR025676">
    <property type="entry name" value="Clr5_dom"/>
</dbReference>
<keyword evidence="4" id="KW-1185">Reference proteome</keyword>
<evidence type="ECO:0000313" key="4">
    <source>
        <dbReference type="Proteomes" id="UP000184330"/>
    </source>
</evidence>
<dbReference type="Gene3D" id="1.25.40.10">
    <property type="entry name" value="Tetratricopeptide repeat domain"/>
    <property type="match status" value="2"/>
</dbReference>
<dbReference type="AlphaFoldDB" id="A0A1L7X6P9"/>
<protein>
    <recommendedName>
        <fullName evidence="2">Clr5 domain-containing protein</fullName>
    </recommendedName>
</protein>
<proteinExistence type="predicted"/>
<dbReference type="Pfam" id="PF14420">
    <property type="entry name" value="Clr5"/>
    <property type="match status" value="1"/>
</dbReference>
<dbReference type="SUPFAM" id="SSF48452">
    <property type="entry name" value="TPR-like"/>
    <property type="match status" value="1"/>
</dbReference>
<gene>
    <name evidence="3" type="ORF">PAC_10578</name>
</gene>
<evidence type="ECO:0000313" key="3">
    <source>
        <dbReference type="EMBL" id="CZR60682.1"/>
    </source>
</evidence>
<evidence type="ECO:0000259" key="2">
    <source>
        <dbReference type="Pfam" id="PF14420"/>
    </source>
</evidence>
<feature type="compositionally biased region" description="Polar residues" evidence="1">
    <location>
        <begin position="103"/>
        <end position="113"/>
    </location>
</feature>
<feature type="compositionally biased region" description="Basic and acidic residues" evidence="1">
    <location>
        <begin position="115"/>
        <end position="131"/>
    </location>
</feature>
<feature type="region of interest" description="Disordered" evidence="1">
    <location>
        <begin position="228"/>
        <end position="258"/>
    </location>
</feature>
<name>A0A1L7X6P9_9HELO</name>
<accession>A0A1L7X6P9</accession>
<feature type="region of interest" description="Disordered" evidence="1">
    <location>
        <begin position="431"/>
        <end position="473"/>
    </location>
</feature>
<dbReference type="PANTHER" id="PTHR38788">
    <property type="entry name" value="CLR5 DOMAIN-CONTAINING PROTEIN"/>
    <property type="match status" value="1"/>
</dbReference>
<evidence type="ECO:0000256" key="1">
    <source>
        <dbReference type="SAM" id="MobiDB-lite"/>
    </source>
</evidence>
<dbReference type="STRING" id="576137.A0A1L7X6P9"/>
<feature type="compositionally biased region" description="Polar residues" evidence="1">
    <location>
        <begin position="19"/>
        <end position="35"/>
    </location>
</feature>
<dbReference type="EMBL" id="FJOG01000016">
    <property type="protein sequence ID" value="CZR60682.1"/>
    <property type="molecule type" value="Genomic_DNA"/>
</dbReference>
<dbReference type="OrthoDB" id="3557985at2759"/>
<dbReference type="Proteomes" id="UP000184330">
    <property type="component" value="Unassembled WGS sequence"/>
</dbReference>
<feature type="domain" description="Clr5" evidence="2">
    <location>
        <begin position="139"/>
        <end position="191"/>
    </location>
</feature>
<sequence length="682" mass="77802">MDSRQNSSDFSFGGHWPHQDSSSNQPSQFYGQSTHFGDVDNASHPSMSYSFAPPVPSFVLQDRFDDPSSSQPNSSAPPGTAFTGSIQAMPTSSTVGPRLPPLQESSMTSSAQSGRFDEPFIHPPPRPRESVSRTLTLNPSDWEKHHDEIKRLYIDENKTLPETMEIMANELGFEPSLEQYKKQFKKWNWSKYVPTKEAFWMDSKATKRKREEKKDTIFDYRGQTYTKQSLQPRLQRKRNRPAETFSADAPTPSDIIYSTPRNDATSPLFITSPEMPALQQTSAEPPRWAPLPASNTPHPHQLNLLWNGHSKTDFEAVYHEAQKLERLVRIEDAENKYREALSGFENLLSSTHKDTTTVAYRLASFYAQNDRMKDADAVLDHMTAKHIERFGAGGPETIDHLLYVVEMFYNWSRNEEAKEFLSRILSASMGEPRDNEDEATYAQSSNATAASRMADNAQTGTNSQQPRRFGDPMCNADSELEPVIIDHELGVATRIIATNAKEAEPLLLRLISKCEKHPEDLAVQILRCRSALLYLYHKVDREKMNEALDQSKEAFRKIMNSERPKTQVLLDAGVEIAKWHVRARRYVTADDMFIQIQADAVDTFGADDLRIMTLFRRIGLFYQSEGRWDDAEPWFQQALVACYKTMGEESVYTKRLEAALEKQHYDMESRRADGASYFLRVS</sequence>
<feature type="compositionally biased region" description="Low complexity" evidence="1">
    <location>
        <begin position="67"/>
        <end position="78"/>
    </location>
</feature>
<feature type="compositionally biased region" description="Polar residues" evidence="1">
    <location>
        <begin position="1"/>
        <end position="10"/>
    </location>
</feature>
<feature type="compositionally biased region" description="Polar residues" evidence="1">
    <location>
        <begin position="82"/>
        <end position="95"/>
    </location>
</feature>
<feature type="compositionally biased region" description="Polar residues" evidence="1">
    <location>
        <begin position="456"/>
        <end position="466"/>
    </location>
</feature>
<dbReference type="InterPro" id="IPR011990">
    <property type="entry name" value="TPR-like_helical_dom_sf"/>
</dbReference>
<organism evidence="3 4">
    <name type="scientific">Phialocephala subalpina</name>
    <dbReference type="NCBI Taxonomy" id="576137"/>
    <lineage>
        <taxon>Eukaryota</taxon>
        <taxon>Fungi</taxon>
        <taxon>Dikarya</taxon>
        <taxon>Ascomycota</taxon>
        <taxon>Pezizomycotina</taxon>
        <taxon>Leotiomycetes</taxon>
        <taxon>Helotiales</taxon>
        <taxon>Mollisiaceae</taxon>
        <taxon>Phialocephala</taxon>
        <taxon>Phialocephala fortinii species complex</taxon>
    </lineage>
</organism>
<feature type="region of interest" description="Disordered" evidence="1">
    <location>
        <begin position="1"/>
        <end position="133"/>
    </location>
</feature>
<dbReference type="PANTHER" id="PTHR38788:SF3">
    <property type="entry name" value="CLR5 DOMAIN-CONTAINING PROTEIN"/>
    <property type="match status" value="1"/>
</dbReference>
<reference evidence="3 4" key="1">
    <citation type="submission" date="2016-03" db="EMBL/GenBank/DDBJ databases">
        <authorList>
            <person name="Ploux O."/>
        </authorList>
    </citation>
    <scope>NUCLEOTIDE SEQUENCE [LARGE SCALE GENOMIC DNA]</scope>
    <source>
        <strain evidence="3 4">UAMH 11012</strain>
    </source>
</reference>